<evidence type="ECO:0000256" key="2">
    <source>
        <dbReference type="ARBA" id="ARBA00022679"/>
    </source>
</evidence>
<dbReference type="SUPFAM" id="SSF53328">
    <property type="entry name" value="Formyltransferase"/>
    <property type="match status" value="1"/>
</dbReference>
<dbReference type="RefSeq" id="WP_250604558.1">
    <property type="nucleotide sequence ID" value="NZ_JAMOKX010000005.1"/>
</dbReference>
<dbReference type="HAMAP" id="MF_01930">
    <property type="entry name" value="PurN"/>
    <property type="match status" value="1"/>
</dbReference>
<feature type="binding site" evidence="4">
    <location>
        <position position="155"/>
    </location>
    <ligand>
        <name>(6R)-10-formyltetrahydrofolate</name>
        <dbReference type="ChEBI" id="CHEBI:195366"/>
    </ligand>
</feature>
<organism evidence="6 7">
    <name type="scientific">Helicobacter colisuis</name>
    <dbReference type="NCBI Taxonomy" id="2949739"/>
    <lineage>
        <taxon>Bacteria</taxon>
        <taxon>Pseudomonadati</taxon>
        <taxon>Campylobacterota</taxon>
        <taxon>Epsilonproteobacteria</taxon>
        <taxon>Campylobacterales</taxon>
        <taxon>Helicobacteraceae</taxon>
        <taxon>Helicobacter</taxon>
    </lineage>
</organism>
<evidence type="ECO:0000256" key="1">
    <source>
        <dbReference type="ARBA" id="ARBA00005054"/>
    </source>
</evidence>
<comment type="function">
    <text evidence="4">Catalyzes the transfer of a formyl group from 10-formyltetrahydrofolate to 5-phospho-ribosyl-glycinamide (GAR), producing 5-phospho-ribosyl-N-formylglycinamide (FGAR) and tetrahydrofolate.</text>
</comment>
<comment type="catalytic activity">
    <reaction evidence="4">
        <text>N(1)-(5-phospho-beta-D-ribosyl)glycinamide + (6R)-10-formyltetrahydrofolate = N(2)-formyl-N(1)-(5-phospho-beta-D-ribosyl)glycinamide + (6S)-5,6,7,8-tetrahydrofolate + H(+)</text>
        <dbReference type="Rhea" id="RHEA:15053"/>
        <dbReference type="ChEBI" id="CHEBI:15378"/>
        <dbReference type="ChEBI" id="CHEBI:57453"/>
        <dbReference type="ChEBI" id="CHEBI:143788"/>
        <dbReference type="ChEBI" id="CHEBI:147286"/>
        <dbReference type="ChEBI" id="CHEBI:195366"/>
        <dbReference type="EC" id="2.1.2.2"/>
    </reaction>
</comment>
<keyword evidence="7" id="KW-1185">Reference proteome</keyword>
<name>A0ABT0TV19_9HELI</name>
<evidence type="ECO:0000259" key="5">
    <source>
        <dbReference type="Pfam" id="PF00551"/>
    </source>
</evidence>
<dbReference type="InterPro" id="IPR004607">
    <property type="entry name" value="GART"/>
</dbReference>
<feature type="binding site" evidence="4">
    <location>
        <begin position="28"/>
        <end position="30"/>
    </location>
    <ligand>
        <name>N(1)-(5-phospho-beta-D-ribosyl)glycinamide</name>
        <dbReference type="ChEBI" id="CHEBI:143788"/>
    </ligand>
</feature>
<protein>
    <recommendedName>
        <fullName evidence="4">Phosphoribosylglycinamide formyltransferase</fullName>
        <ecNumber evidence="4">2.1.2.2</ecNumber>
    </recommendedName>
    <alternativeName>
        <fullName evidence="4">5'-phosphoribosylglycinamide transformylase</fullName>
    </alternativeName>
    <alternativeName>
        <fullName evidence="4">GAR transformylase</fullName>
        <shortName evidence="4">GART</shortName>
    </alternativeName>
</protein>
<accession>A0ABT0TV19</accession>
<dbReference type="Proteomes" id="UP001057522">
    <property type="component" value="Unassembled WGS sequence"/>
</dbReference>
<comment type="pathway">
    <text evidence="1 4">Purine metabolism; IMP biosynthesis via de novo pathway; N(2)-formyl-N(1)-(5-phospho-D-ribosyl)glycinamide from N(1)-(5-phospho-D-ribosyl)glycinamide (10-formyl THF route): step 1/1.</text>
</comment>
<feature type="binding site" evidence="4">
    <location>
        <begin position="140"/>
        <end position="143"/>
    </location>
    <ligand>
        <name>(6R)-10-formyltetrahydrofolate</name>
        <dbReference type="ChEBI" id="CHEBI:195366"/>
    </ligand>
</feature>
<comment type="similarity">
    <text evidence="4">Belongs to the GART family.</text>
</comment>
<reference evidence="6" key="1">
    <citation type="submission" date="2022-06" db="EMBL/GenBank/DDBJ databases">
        <title>Helicobacter colisuis sp. nov.</title>
        <authorList>
            <person name="Papic B."/>
            <person name="Gruntar I."/>
        </authorList>
    </citation>
    <scope>NUCLEOTIDE SEQUENCE</scope>
    <source>
        <strain evidence="6">11154-15</strain>
    </source>
</reference>
<feature type="active site" description="Proton donor" evidence="4">
    <location>
        <position position="157"/>
    </location>
</feature>
<feature type="site" description="Raises pKa of active site His" evidence="4">
    <location>
        <position position="193"/>
    </location>
</feature>
<comment type="caution">
    <text evidence="6">The sequence shown here is derived from an EMBL/GenBank/DDBJ whole genome shotgun (WGS) entry which is preliminary data.</text>
</comment>
<dbReference type="EMBL" id="JAMOKX010000005">
    <property type="protein sequence ID" value="MCL9819769.1"/>
    <property type="molecule type" value="Genomic_DNA"/>
</dbReference>
<sequence>MLDSKVTKNGAVLESRIKRIAILFSGNGSNLEALIRNLHGKYFKKRGKFTPKDSQGFLIGGLEYEFIEATKEDQDAFRVEIVLALSNKAEAYGLERAKRLGIKTQVLESKNFAKREDFDKELVGILREYELDLCVLAGFMRILTPVFTSAIRAINIHPSLLPLFKGANGIKESFDSEMKLGGVSVHWVSEELDSGEIIAQGVIAKLESLEAYEVAIHQLEHCLYPLAVLEAISRDD</sequence>
<dbReference type="CDD" id="cd08645">
    <property type="entry name" value="FMT_core_GART"/>
    <property type="match status" value="1"/>
</dbReference>
<dbReference type="PANTHER" id="PTHR43369:SF2">
    <property type="entry name" value="PHOSPHORIBOSYLGLYCINAMIDE FORMYLTRANSFERASE"/>
    <property type="match status" value="1"/>
</dbReference>
<feature type="domain" description="Formyl transferase N-terminal" evidence="5">
    <location>
        <begin position="68"/>
        <end position="228"/>
    </location>
</feature>
<evidence type="ECO:0000313" key="7">
    <source>
        <dbReference type="Proteomes" id="UP001057522"/>
    </source>
</evidence>
<gene>
    <name evidence="4" type="primary">purN</name>
    <name evidence="6" type="ORF">NCR95_06285</name>
</gene>
<keyword evidence="2 4" id="KW-0808">Transferase</keyword>
<evidence type="ECO:0000313" key="6">
    <source>
        <dbReference type="EMBL" id="MCL9819769.1"/>
    </source>
</evidence>
<dbReference type="Gene3D" id="3.40.50.170">
    <property type="entry name" value="Formyl transferase, N-terminal domain"/>
    <property type="match status" value="1"/>
</dbReference>
<feature type="binding site" evidence="4">
    <location>
        <position position="115"/>
    </location>
    <ligand>
        <name>(6R)-10-formyltetrahydrofolate</name>
        <dbReference type="ChEBI" id="CHEBI:195366"/>
    </ligand>
</feature>
<proteinExistence type="inferred from homology"/>
<dbReference type="InterPro" id="IPR036477">
    <property type="entry name" value="Formyl_transf_N_sf"/>
</dbReference>
<dbReference type="InterPro" id="IPR002376">
    <property type="entry name" value="Formyl_transf_N"/>
</dbReference>
<keyword evidence="3 4" id="KW-0658">Purine biosynthesis</keyword>
<dbReference type="Pfam" id="PF00551">
    <property type="entry name" value="Formyl_trans_N"/>
    <property type="match status" value="1"/>
</dbReference>
<dbReference type="EC" id="2.1.2.2" evidence="4"/>
<evidence type="ECO:0000256" key="4">
    <source>
        <dbReference type="HAMAP-Rule" id="MF_01930"/>
    </source>
</evidence>
<evidence type="ECO:0000256" key="3">
    <source>
        <dbReference type="ARBA" id="ARBA00022755"/>
    </source>
</evidence>
<dbReference type="PANTHER" id="PTHR43369">
    <property type="entry name" value="PHOSPHORIBOSYLGLYCINAMIDE FORMYLTRANSFERASE"/>
    <property type="match status" value="1"/>
</dbReference>